<dbReference type="AlphaFoldDB" id="A0A5E6SUI5"/>
<proteinExistence type="predicted"/>
<gene>
    <name evidence="1" type="ORF">PS683_04496</name>
</gene>
<protein>
    <submittedName>
        <fullName evidence="1">Uncharacterized protein</fullName>
    </submittedName>
</protein>
<evidence type="ECO:0000313" key="1">
    <source>
        <dbReference type="EMBL" id="VVM16167.1"/>
    </source>
</evidence>
<accession>A0A5E6SUI5</accession>
<dbReference type="EMBL" id="LR700649">
    <property type="protein sequence ID" value="VVM16167.1"/>
    <property type="molecule type" value="Genomic_DNA"/>
</dbReference>
<sequence>MPTVQIMSVIGSAVPAALRASGLLACWYLVRDGEAISGPFKSSREAAASLKLEA</sequence>
<organism evidence="1">
    <name type="scientific">Pseudomonas fluorescens</name>
    <dbReference type="NCBI Taxonomy" id="294"/>
    <lineage>
        <taxon>Bacteria</taxon>
        <taxon>Pseudomonadati</taxon>
        <taxon>Pseudomonadota</taxon>
        <taxon>Gammaproteobacteria</taxon>
        <taxon>Pseudomonadales</taxon>
        <taxon>Pseudomonadaceae</taxon>
        <taxon>Pseudomonas</taxon>
    </lineage>
</organism>
<reference evidence="1" key="1">
    <citation type="submission" date="2019-09" db="EMBL/GenBank/DDBJ databases">
        <authorList>
            <person name="Chandra G."/>
            <person name="Truman W A."/>
        </authorList>
    </citation>
    <scope>NUCLEOTIDE SEQUENCE</scope>
    <source>
        <strain evidence="1">PS683</strain>
    </source>
</reference>
<name>A0A5E6SUI5_PSEFL</name>